<dbReference type="InterPro" id="IPR029063">
    <property type="entry name" value="SAM-dependent_MTases_sf"/>
</dbReference>
<dbReference type="KEGG" id="mri:Mal4_06770"/>
<accession>A0A517Z1N0</accession>
<dbReference type="Pfam" id="PF13649">
    <property type="entry name" value="Methyltransf_25"/>
    <property type="match status" value="1"/>
</dbReference>
<organism evidence="2 3">
    <name type="scientific">Maioricimonas rarisocia</name>
    <dbReference type="NCBI Taxonomy" id="2528026"/>
    <lineage>
        <taxon>Bacteria</taxon>
        <taxon>Pseudomonadati</taxon>
        <taxon>Planctomycetota</taxon>
        <taxon>Planctomycetia</taxon>
        <taxon>Planctomycetales</taxon>
        <taxon>Planctomycetaceae</taxon>
        <taxon>Maioricimonas</taxon>
    </lineage>
</organism>
<protein>
    <submittedName>
        <fullName evidence="2">Demethylmenaquinone methyltransferase</fullName>
        <ecNumber evidence="2">2.1.1.163</ecNumber>
    </submittedName>
</protein>
<name>A0A517Z1N0_9PLAN</name>
<dbReference type="Proteomes" id="UP000320496">
    <property type="component" value="Chromosome"/>
</dbReference>
<dbReference type="SUPFAM" id="SSF53335">
    <property type="entry name" value="S-adenosyl-L-methionine-dependent methyltransferases"/>
    <property type="match status" value="1"/>
</dbReference>
<dbReference type="InterPro" id="IPR050447">
    <property type="entry name" value="Erg6_SMT_methyltransf"/>
</dbReference>
<keyword evidence="3" id="KW-1185">Reference proteome</keyword>
<dbReference type="CDD" id="cd02440">
    <property type="entry name" value="AdoMet_MTases"/>
    <property type="match status" value="1"/>
</dbReference>
<dbReference type="AlphaFoldDB" id="A0A517Z1N0"/>
<dbReference type="OrthoDB" id="282790at2"/>
<reference evidence="2 3" key="1">
    <citation type="submission" date="2019-02" db="EMBL/GenBank/DDBJ databases">
        <title>Deep-cultivation of Planctomycetes and their phenomic and genomic characterization uncovers novel biology.</title>
        <authorList>
            <person name="Wiegand S."/>
            <person name="Jogler M."/>
            <person name="Boedeker C."/>
            <person name="Pinto D."/>
            <person name="Vollmers J."/>
            <person name="Rivas-Marin E."/>
            <person name="Kohn T."/>
            <person name="Peeters S.H."/>
            <person name="Heuer A."/>
            <person name="Rast P."/>
            <person name="Oberbeckmann S."/>
            <person name="Bunk B."/>
            <person name="Jeske O."/>
            <person name="Meyerdierks A."/>
            <person name="Storesund J.E."/>
            <person name="Kallscheuer N."/>
            <person name="Luecker S."/>
            <person name="Lage O.M."/>
            <person name="Pohl T."/>
            <person name="Merkel B.J."/>
            <person name="Hornburger P."/>
            <person name="Mueller R.-W."/>
            <person name="Bruemmer F."/>
            <person name="Labrenz M."/>
            <person name="Spormann A.M."/>
            <person name="Op den Camp H."/>
            <person name="Overmann J."/>
            <person name="Amann R."/>
            <person name="Jetten M.S.M."/>
            <person name="Mascher T."/>
            <person name="Medema M.H."/>
            <person name="Devos D.P."/>
            <person name="Kaster A.-K."/>
            <person name="Ovreas L."/>
            <person name="Rohde M."/>
            <person name="Galperin M.Y."/>
            <person name="Jogler C."/>
        </authorList>
    </citation>
    <scope>NUCLEOTIDE SEQUENCE [LARGE SCALE GENOMIC DNA]</scope>
    <source>
        <strain evidence="2 3">Mal4</strain>
    </source>
</reference>
<sequence length="221" mass="23959">MSEQNASSPQSNQAFYDRIAHAYDFIADANEHKARETGEVALNLQPGERVFEIGYGTGNTLVDIAKAVGESGYVAGLDVSPKMRDVAAGKVAEAQLATPVELVVGDARELPFGDNSFQAAFTSFTLELFEPEDIPKVLGEVKRVLQPGGRLGVVSMAVVPAGEHESGLEKTYKWMHQHFPHIVDCRPIDVDEVLNAAGFEVASSERMEIWTMPVAMVVARA</sequence>
<keyword evidence="2" id="KW-0808">Transferase</keyword>
<dbReference type="InterPro" id="IPR041698">
    <property type="entry name" value="Methyltransf_25"/>
</dbReference>
<dbReference type="EMBL" id="CP036275">
    <property type="protein sequence ID" value="QDU36391.1"/>
    <property type="molecule type" value="Genomic_DNA"/>
</dbReference>
<proteinExistence type="predicted"/>
<dbReference type="GO" id="GO:0032259">
    <property type="term" value="P:methylation"/>
    <property type="evidence" value="ECO:0007669"/>
    <property type="project" value="UniProtKB-KW"/>
</dbReference>
<evidence type="ECO:0000259" key="1">
    <source>
        <dbReference type="Pfam" id="PF13649"/>
    </source>
</evidence>
<dbReference type="Gene3D" id="3.40.50.150">
    <property type="entry name" value="Vaccinia Virus protein VP39"/>
    <property type="match status" value="1"/>
</dbReference>
<evidence type="ECO:0000313" key="2">
    <source>
        <dbReference type="EMBL" id="QDU36391.1"/>
    </source>
</evidence>
<dbReference type="RefSeq" id="WP_145367057.1">
    <property type="nucleotide sequence ID" value="NZ_CP036275.1"/>
</dbReference>
<evidence type="ECO:0000313" key="3">
    <source>
        <dbReference type="Proteomes" id="UP000320496"/>
    </source>
</evidence>
<dbReference type="GO" id="GO:0043770">
    <property type="term" value="F:demethylmenaquinone methyltransferase activity"/>
    <property type="evidence" value="ECO:0007669"/>
    <property type="project" value="UniProtKB-EC"/>
</dbReference>
<dbReference type="PANTHER" id="PTHR44068">
    <property type="entry name" value="ZGC:194242"/>
    <property type="match status" value="1"/>
</dbReference>
<keyword evidence="2" id="KW-0489">Methyltransferase</keyword>
<gene>
    <name evidence="2" type="primary">ubiE_1</name>
    <name evidence="2" type="ORF">Mal4_06770</name>
</gene>
<dbReference type="PANTHER" id="PTHR44068:SF11">
    <property type="entry name" value="GERANYL DIPHOSPHATE 2-C-METHYLTRANSFERASE"/>
    <property type="match status" value="1"/>
</dbReference>
<feature type="domain" description="Methyltransferase" evidence="1">
    <location>
        <begin position="50"/>
        <end position="149"/>
    </location>
</feature>
<dbReference type="EC" id="2.1.1.163" evidence="2"/>